<feature type="coiled-coil region" evidence="6">
    <location>
        <begin position="152"/>
        <end position="179"/>
    </location>
</feature>
<evidence type="ECO:0000256" key="4">
    <source>
        <dbReference type="ARBA" id="ARBA00022989"/>
    </source>
</evidence>
<dbReference type="InterPro" id="IPR058625">
    <property type="entry name" value="MdtA-like_BSH"/>
</dbReference>
<dbReference type="Gene3D" id="2.40.50.100">
    <property type="match status" value="1"/>
</dbReference>
<keyword evidence="6" id="KW-0175">Coiled coil</keyword>
<evidence type="ECO:0000313" key="9">
    <source>
        <dbReference type="EMBL" id="MBD2616566.1"/>
    </source>
</evidence>
<proteinExistence type="inferred from homology"/>
<organism evidence="9 10">
    <name type="scientific">Nostoc punctiforme FACHB-252</name>
    <dbReference type="NCBI Taxonomy" id="1357509"/>
    <lineage>
        <taxon>Bacteria</taxon>
        <taxon>Bacillati</taxon>
        <taxon>Cyanobacteriota</taxon>
        <taxon>Cyanophyceae</taxon>
        <taxon>Nostocales</taxon>
        <taxon>Nostocaceae</taxon>
        <taxon>Nostoc</taxon>
    </lineage>
</organism>
<evidence type="ECO:0000256" key="5">
    <source>
        <dbReference type="ARBA" id="ARBA00023136"/>
    </source>
</evidence>
<dbReference type="Gene3D" id="2.40.30.170">
    <property type="match status" value="1"/>
</dbReference>
<comment type="similarity">
    <text evidence="2">Belongs to the membrane fusion protein (MFP) (TC 8.A.1) family.</text>
</comment>
<sequence>MLATAGTIIWASIAKIEEAVSATGKLEPSGATKEVQAPVGGVVKEIFIQDGQTVKAGERLLSLDNTTAKAQLDSLLKIRTSLIQENHFYQSQLKGINALDISTLKISSQMIDLTKSRVALVTENQVYRAQLNGRSNKILLTLEQQERLQFNQAELNARVVAAQLEVEQFQRQLQQASIKLATNLDNLGMNQGILDDVTPLMKDGAISRIQFLKQQQEVRNTQSEIDQLTQEKARLQSAIAQARAKLVNTIALSRRDWLNQIAENNKKIAEIDSQLAKALIENNKKIAEIDSQISQTQMNIKYQDINAPVNGTIFELKAHTPGFVVTSSEPILKVVPNDALIAKVYITNKDIGFVKPGMTVDVRIDSFPFSEFGDIKGKLLWIGSDALPPDQIYPFYRFPAKVQLDTQQLVVSERNIALQSGMGVSTNIKIRERTVMSIFTDMFSSSVESLKTVR</sequence>
<accession>A0ABR8HMU8</accession>
<feature type="domain" description="Multidrug resistance protein MdtA-like barrel-sandwich hybrid" evidence="7">
    <location>
        <begin position="34"/>
        <end position="329"/>
    </location>
</feature>
<dbReference type="SUPFAM" id="SSF111369">
    <property type="entry name" value="HlyD-like secretion proteins"/>
    <property type="match status" value="1"/>
</dbReference>
<dbReference type="Pfam" id="PF25917">
    <property type="entry name" value="BSH_RND"/>
    <property type="match status" value="1"/>
</dbReference>
<keyword evidence="3" id="KW-0812">Transmembrane</keyword>
<dbReference type="PRINTS" id="PR01490">
    <property type="entry name" value="RTXTOXIND"/>
</dbReference>
<comment type="caution">
    <text evidence="9">The sequence shown here is derived from an EMBL/GenBank/DDBJ whole genome shotgun (WGS) entry which is preliminary data.</text>
</comment>
<gene>
    <name evidence="9" type="ORF">H6G94_36025</name>
</gene>
<keyword evidence="5" id="KW-0472">Membrane</keyword>
<evidence type="ECO:0000256" key="3">
    <source>
        <dbReference type="ARBA" id="ARBA00022692"/>
    </source>
</evidence>
<evidence type="ECO:0000313" key="10">
    <source>
        <dbReference type="Proteomes" id="UP000606396"/>
    </source>
</evidence>
<dbReference type="EMBL" id="JACJTC010000065">
    <property type="protein sequence ID" value="MBD2616566.1"/>
    <property type="molecule type" value="Genomic_DNA"/>
</dbReference>
<keyword evidence="10" id="KW-1185">Reference proteome</keyword>
<evidence type="ECO:0000256" key="1">
    <source>
        <dbReference type="ARBA" id="ARBA00004167"/>
    </source>
</evidence>
<dbReference type="InterPro" id="IPR050739">
    <property type="entry name" value="MFP"/>
</dbReference>
<keyword evidence="4" id="KW-1133">Transmembrane helix</keyword>
<evidence type="ECO:0000256" key="2">
    <source>
        <dbReference type="ARBA" id="ARBA00009477"/>
    </source>
</evidence>
<evidence type="ECO:0000259" key="8">
    <source>
        <dbReference type="Pfam" id="PF26002"/>
    </source>
</evidence>
<evidence type="ECO:0000259" key="7">
    <source>
        <dbReference type="Pfam" id="PF25917"/>
    </source>
</evidence>
<dbReference type="PANTHER" id="PTHR30386">
    <property type="entry name" value="MEMBRANE FUSION SUBUNIT OF EMRAB-TOLC MULTIDRUG EFFLUX PUMP"/>
    <property type="match status" value="1"/>
</dbReference>
<protein>
    <submittedName>
        <fullName evidence="9">HlyD family efflux transporter periplasmic adaptor subunit</fullName>
    </submittedName>
</protein>
<dbReference type="PANTHER" id="PTHR30386:SF26">
    <property type="entry name" value="TRANSPORT PROTEIN COMB"/>
    <property type="match status" value="1"/>
</dbReference>
<feature type="domain" description="AprE-like beta-barrel" evidence="8">
    <location>
        <begin position="340"/>
        <end position="430"/>
    </location>
</feature>
<comment type="subcellular location">
    <subcellularLocation>
        <location evidence="1">Membrane</location>
        <topology evidence="1">Single-pass membrane protein</topology>
    </subcellularLocation>
</comment>
<dbReference type="InterPro" id="IPR058982">
    <property type="entry name" value="Beta-barrel_AprE"/>
</dbReference>
<name>A0ABR8HMU8_NOSPU</name>
<feature type="coiled-coil region" evidence="6">
    <location>
        <begin position="211"/>
        <end position="245"/>
    </location>
</feature>
<dbReference type="Pfam" id="PF26002">
    <property type="entry name" value="Beta-barrel_AprE"/>
    <property type="match status" value="1"/>
</dbReference>
<evidence type="ECO:0000256" key="6">
    <source>
        <dbReference type="SAM" id="Coils"/>
    </source>
</evidence>
<reference evidence="9 10" key="1">
    <citation type="journal article" date="2020" name="ISME J.">
        <title>Comparative genomics reveals insights into cyanobacterial evolution and habitat adaptation.</title>
        <authorList>
            <person name="Chen M.Y."/>
            <person name="Teng W.K."/>
            <person name="Zhao L."/>
            <person name="Hu C.X."/>
            <person name="Zhou Y.K."/>
            <person name="Han B.P."/>
            <person name="Song L.R."/>
            <person name="Shu W.S."/>
        </authorList>
    </citation>
    <scope>NUCLEOTIDE SEQUENCE [LARGE SCALE GENOMIC DNA]</scope>
    <source>
        <strain evidence="9 10">FACHB-252</strain>
    </source>
</reference>
<dbReference type="Proteomes" id="UP000606396">
    <property type="component" value="Unassembled WGS sequence"/>
</dbReference>